<dbReference type="InterPro" id="IPR027417">
    <property type="entry name" value="P-loop_NTPase"/>
</dbReference>
<dbReference type="GO" id="GO:0005874">
    <property type="term" value="C:microtubule"/>
    <property type="evidence" value="ECO:0007669"/>
    <property type="project" value="TreeGrafter"/>
</dbReference>
<dbReference type="PANTHER" id="PTHR11566:SF215">
    <property type="entry name" value="DYNAMIN GTPASE"/>
    <property type="match status" value="1"/>
</dbReference>
<sequence length="720" mass="81050">MKTTTHSSATLNSADRLRKIDKLRENNIGTHLPLPQLVAVGDQSSGKSSLLESLTGIPFPRAQTLCTRYATQITHRRDDLSHISIGIIPGPHASDDDKERLSSYVRAVNSTAELRAQFPVILDEVNKLMGIKTPNNPSGTKTFTEDVLRVEKCGPNEDYLTIIDVPGIFRLVEEGVVTPGDKVLVRSMVEKYIKDARTVILAVLPCTSDVFTQEILALAEEYDIKGERTLGILTKPDLLSENRAKASICDMVNGKRKPLNLGYYVVRNKGADDPDDDAGADSDDDMLAEREVIFREEPWSSLPKERLGVKALRERLQDLLGQITDRSFPFVRMETRHMLAQCRKLRDELGDPRQTEHEQQKYLMGIAARFQSLARTALEADYSSDQAFSNDHLRLITAVINLTGRFNERFIQSSPVYAFQTRKSTSVRSGESLMSTLVSSLVNGLASMDIAKPDDTELEEFPELEAVITDDWATRDPKEGIMAWIDSLYSRSRGVDLFSYSSKLPGSAFREQSADWASMTQQYVSKIIFVLHRFIIYVLDLICTDKALFEKVKSSILDGEDGLLARYENAMKKAIFLVNVERDQKPYTLSQDFSSLVEESRTARQEPQQDGQPPDGQLGPPAGDNKDNKEQVKEEIFDKLQAYYDIASKRFLDNVFRQAVDYHLLTGPDSPLRVFSEQWVIGLSKERLDGIAGEPRAIKEKREELDKKIEDLEAAIKILQ</sequence>
<gene>
    <name evidence="6" type="ORF">QBC37DRAFT_370060</name>
</gene>
<keyword evidence="7" id="KW-1185">Reference proteome</keyword>
<dbReference type="InterPro" id="IPR022812">
    <property type="entry name" value="Dynamin"/>
</dbReference>
<protein>
    <submittedName>
        <fullName evidence="6">P-loop containing nucleoside triphosphate hydrolase protein</fullName>
    </submittedName>
</protein>
<dbReference type="PROSITE" id="PS51718">
    <property type="entry name" value="G_DYNAMIN_2"/>
    <property type="match status" value="1"/>
</dbReference>
<evidence type="ECO:0000256" key="1">
    <source>
        <dbReference type="ARBA" id="ARBA00022741"/>
    </source>
</evidence>
<dbReference type="GO" id="GO:0006897">
    <property type="term" value="P:endocytosis"/>
    <property type="evidence" value="ECO:0007669"/>
    <property type="project" value="TreeGrafter"/>
</dbReference>
<dbReference type="InterPro" id="IPR020850">
    <property type="entry name" value="GED_dom"/>
</dbReference>
<dbReference type="GO" id="GO:0016020">
    <property type="term" value="C:membrane"/>
    <property type="evidence" value="ECO:0007669"/>
    <property type="project" value="TreeGrafter"/>
</dbReference>
<dbReference type="GO" id="GO:0048312">
    <property type="term" value="P:intracellular distribution of mitochondria"/>
    <property type="evidence" value="ECO:0007669"/>
    <property type="project" value="TreeGrafter"/>
</dbReference>
<dbReference type="PRINTS" id="PR00195">
    <property type="entry name" value="DYNAMIN"/>
</dbReference>
<dbReference type="SUPFAM" id="SSF52540">
    <property type="entry name" value="P-loop containing nucleoside triphosphate hydrolases"/>
    <property type="match status" value="1"/>
</dbReference>
<organism evidence="6 7">
    <name type="scientific">Rhypophila decipiens</name>
    <dbReference type="NCBI Taxonomy" id="261697"/>
    <lineage>
        <taxon>Eukaryota</taxon>
        <taxon>Fungi</taxon>
        <taxon>Dikarya</taxon>
        <taxon>Ascomycota</taxon>
        <taxon>Pezizomycotina</taxon>
        <taxon>Sordariomycetes</taxon>
        <taxon>Sordariomycetidae</taxon>
        <taxon>Sordariales</taxon>
        <taxon>Naviculisporaceae</taxon>
        <taxon>Rhypophila</taxon>
    </lineage>
</organism>
<dbReference type="InterPro" id="IPR001401">
    <property type="entry name" value="Dynamin_GTPase"/>
</dbReference>
<dbReference type="GO" id="GO:0005525">
    <property type="term" value="F:GTP binding"/>
    <property type="evidence" value="ECO:0007669"/>
    <property type="project" value="InterPro"/>
</dbReference>
<feature type="region of interest" description="Disordered" evidence="3">
    <location>
        <begin position="598"/>
        <end position="629"/>
    </location>
</feature>
<feature type="domain" description="GED" evidence="4">
    <location>
        <begin position="633"/>
        <end position="720"/>
    </location>
</feature>
<name>A0AAN6YDJ1_9PEZI</name>
<dbReference type="Gene3D" id="3.40.50.300">
    <property type="entry name" value="P-loop containing nucleotide triphosphate hydrolases"/>
    <property type="match status" value="1"/>
</dbReference>
<reference evidence="6" key="1">
    <citation type="journal article" date="2023" name="Mol. Phylogenet. Evol.">
        <title>Genome-scale phylogeny and comparative genomics of the fungal order Sordariales.</title>
        <authorList>
            <person name="Hensen N."/>
            <person name="Bonometti L."/>
            <person name="Westerberg I."/>
            <person name="Brannstrom I.O."/>
            <person name="Guillou S."/>
            <person name="Cros-Aarteil S."/>
            <person name="Calhoun S."/>
            <person name="Haridas S."/>
            <person name="Kuo A."/>
            <person name="Mondo S."/>
            <person name="Pangilinan J."/>
            <person name="Riley R."/>
            <person name="LaButti K."/>
            <person name="Andreopoulos B."/>
            <person name="Lipzen A."/>
            <person name="Chen C."/>
            <person name="Yan M."/>
            <person name="Daum C."/>
            <person name="Ng V."/>
            <person name="Clum A."/>
            <person name="Steindorff A."/>
            <person name="Ohm R.A."/>
            <person name="Martin F."/>
            <person name="Silar P."/>
            <person name="Natvig D.O."/>
            <person name="Lalanne C."/>
            <person name="Gautier V."/>
            <person name="Ament-Velasquez S.L."/>
            <person name="Kruys A."/>
            <person name="Hutchinson M.I."/>
            <person name="Powell A.J."/>
            <person name="Barry K."/>
            <person name="Miller A.N."/>
            <person name="Grigoriev I.V."/>
            <person name="Debuchy R."/>
            <person name="Gladieux P."/>
            <person name="Hiltunen Thoren M."/>
            <person name="Johannesson H."/>
        </authorList>
    </citation>
    <scope>NUCLEOTIDE SEQUENCE</scope>
    <source>
        <strain evidence="6">PSN293</strain>
    </source>
</reference>
<keyword evidence="1" id="KW-0547">Nucleotide-binding</keyword>
<feature type="compositionally biased region" description="Low complexity" evidence="3">
    <location>
        <begin position="605"/>
        <end position="623"/>
    </location>
</feature>
<dbReference type="FunFam" id="3.40.50.300:FF:001425">
    <property type="entry name" value="Dynamin GTPase, putative"/>
    <property type="match status" value="1"/>
</dbReference>
<reference evidence="6" key="2">
    <citation type="submission" date="2023-05" db="EMBL/GenBank/DDBJ databases">
        <authorList>
            <consortium name="Lawrence Berkeley National Laboratory"/>
            <person name="Steindorff A."/>
            <person name="Hensen N."/>
            <person name="Bonometti L."/>
            <person name="Westerberg I."/>
            <person name="Brannstrom I.O."/>
            <person name="Guillou S."/>
            <person name="Cros-Aarteil S."/>
            <person name="Calhoun S."/>
            <person name="Haridas S."/>
            <person name="Kuo A."/>
            <person name="Mondo S."/>
            <person name="Pangilinan J."/>
            <person name="Riley R."/>
            <person name="Labutti K."/>
            <person name="Andreopoulos B."/>
            <person name="Lipzen A."/>
            <person name="Chen C."/>
            <person name="Yanf M."/>
            <person name="Daum C."/>
            <person name="Ng V."/>
            <person name="Clum A."/>
            <person name="Ohm R."/>
            <person name="Martin F."/>
            <person name="Silar P."/>
            <person name="Natvig D."/>
            <person name="Lalanne C."/>
            <person name="Gautier V."/>
            <person name="Ament-Velasquez S.L."/>
            <person name="Kruys A."/>
            <person name="Hutchinson M.I."/>
            <person name="Powell A.J."/>
            <person name="Barry K."/>
            <person name="Miller A.N."/>
            <person name="Grigoriev I.V."/>
            <person name="Debuchy R."/>
            <person name="Gladieux P."/>
            <person name="Thoren M.H."/>
            <person name="Johannesson H."/>
        </authorList>
    </citation>
    <scope>NUCLEOTIDE SEQUENCE</scope>
    <source>
        <strain evidence="6">PSN293</strain>
    </source>
</reference>
<dbReference type="Pfam" id="PF00350">
    <property type="entry name" value="Dynamin_N"/>
    <property type="match status" value="1"/>
</dbReference>
<dbReference type="PROSITE" id="PS51388">
    <property type="entry name" value="GED"/>
    <property type="match status" value="1"/>
</dbReference>
<dbReference type="GO" id="GO:0008017">
    <property type="term" value="F:microtubule binding"/>
    <property type="evidence" value="ECO:0007669"/>
    <property type="project" value="TreeGrafter"/>
</dbReference>
<dbReference type="EMBL" id="MU858060">
    <property type="protein sequence ID" value="KAK4217354.1"/>
    <property type="molecule type" value="Genomic_DNA"/>
</dbReference>
<feature type="domain" description="Dynamin-type G" evidence="5">
    <location>
        <begin position="31"/>
        <end position="329"/>
    </location>
</feature>
<dbReference type="PANTHER" id="PTHR11566">
    <property type="entry name" value="DYNAMIN"/>
    <property type="match status" value="1"/>
</dbReference>
<dbReference type="CDD" id="cd08771">
    <property type="entry name" value="DLP_1"/>
    <property type="match status" value="1"/>
</dbReference>
<evidence type="ECO:0000256" key="3">
    <source>
        <dbReference type="SAM" id="MobiDB-lite"/>
    </source>
</evidence>
<dbReference type="InterPro" id="IPR045063">
    <property type="entry name" value="Dynamin_N"/>
</dbReference>
<evidence type="ECO:0000259" key="4">
    <source>
        <dbReference type="PROSITE" id="PS51388"/>
    </source>
</evidence>
<evidence type="ECO:0000313" key="6">
    <source>
        <dbReference type="EMBL" id="KAK4217354.1"/>
    </source>
</evidence>
<dbReference type="InterPro" id="IPR030381">
    <property type="entry name" value="G_DYNAMIN_dom"/>
</dbReference>
<dbReference type="GO" id="GO:0000266">
    <property type="term" value="P:mitochondrial fission"/>
    <property type="evidence" value="ECO:0007669"/>
    <property type="project" value="TreeGrafter"/>
</dbReference>
<keyword evidence="2" id="KW-0342">GTP-binding</keyword>
<accession>A0AAN6YDJ1</accession>
<proteinExistence type="predicted"/>
<dbReference type="GO" id="GO:0016559">
    <property type="term" value="P:peroxisome fission"/>
    <property type="evidence" value="ECO:0007669"/>
    <property type="project" value="TreeGrafter"/>
</dbReference>
<dbReference type="Pfam" id="PF01031">
    <property type="entry name" value="Dynamin_M"/>
    <property type="match status" value="1"/>
</dbReference>
<evidence type="ECO:0000313" key="7">
    <source>
        <dbReference type="Proteomes" id="UP001301769"/>
    </source>
</evidence>
<keyword evidence="6" id="KW-0378">Hydrolase</keyword>
<dbReference type="AlphaFoldDB" id="A0AAN6YDJ1"/>
<evidence type="ECO:0000256" key="2">
    <source>
        <dbReference type="ARBA" id="ARBA00023134"/>
    </source>
</evidence>
<dbReference type="Proteomes" id="UP001301769">
    <property type="component" value="Unassembled WGS sequence"/>
</dbReference>
<comment type="caution">
    <text evidence="6">The sequence shown here is derived from an EMBL/GenBank/DDBJ whole genome shotgun (WGS) entry which is preliminary data.</text>
</comment>
<dbReference type="GO" id="GO:0003924">
    <property type="term" value="F:GTPase activity"/>
    <property type="evidence" value="ECO:0007669"/>
    <property type="project" value="InterPro"/>
</dbReference>
<dbReference type="SMART" id="SM00053">
    <property type="entry name" value="DYNc"/>
    <property type="match status" value="1"/>
</dbReference>
<dbReference type="GO" id="GO:0005739">
    <property type="term" value="C:mitochondrion"/>
    <property type="evidence" value="ECO:0007669"/>
    <property type="project" value="TreeGrafter"/>
</dbReference>
<dbReference type="InterPro" id="IPR000375">
    <property type="entry name" value="Dynamin_stalk"/>
</dbReference>
<evidence type="ECO:0000259" key="5">
    <source>
        <dbReference type="PROSITE" id="PS51718"/>
    </source>
</evidence>